<evidence type="ECO:0000313" key="1">
    <source>
        <dbReference type="EMBL" id="DAF32277.1"/>
    </source>
</evidence>
<protein>
    <submittedName>
        <fullName evidence="1">Uncharacterized protein</fullName>
    </submittedName>
</protein>
<reference evidence="1" key="1">
    <citation type="journal article" date="2021" name="Proc. Natl. Acad. Sci. U.S.A.">
        <title>A Catalog of Tens of Thousands of Viruses from Human Metagenomes Reveals Hidden Associations with Chronic Diseases.</title>
        <authorList>
            <person name="Tisza M.J."/>
            <person name="Buck C.B."/>
        </authorList>
    </citation>
    <scope>NUCLEOTIDE SEQUENCE</scope>
    <source>
        <strain evidence="1">CtphE103</strain>
    </source>
</reference>
<name>A0A8S5RV47_9CAUD</name>
<dbReference type="EMBL" id="BK056595">
    <property type="protein sequence ID" value="DAF32277.1"/>
    <property type="molecule type" value="Genomic_DNA"/>
</dbReference>
<accession>A0A8S5RV47</accession>
<proteinExistence type="predicted"/>
<sequence>MKTLFHTETTWNGRKIIIDAADLTAEYGYIEVMAMYPDGLEIECYHTHDPEDARLMYEYYCDMAADRPTADTYTRADWERSGTFNARPGQSITADVYDEMLNCMPPYSLPRDLRRDGRTKGFLMGEPSSSDAHGLLYMAFVRHGLRHYYYGLVHR</sequence>
<organism evidence="1">
    <name type="scientific">Ackermannviridae sp</name>
    <dbReference type="NCBI Taxonomy" id="2831612"/>
    <lineage>
        <taxon>Viruses</taxon>
        <taxon>Duplodnaviria</taxon>
        <taxon>Heunggongvirae</taxon>
        <taxon>Uroviricota</taxon>
        <taxon>Caudoviricetes</taxon>
        <taxon>Pantevenvirales</taxon>
        <taxon>Ackermannviridae</taxon>
    </lineage>
</organism>